<feature type="chain" id="PRO_5031478097" description="EGF-like domain-containing protein" evidence="3">
    <location>
        <begin position="34"/>
        <end position="1224"/>
    </location>
</feature>
<evidence type="ECO:0008006" key="5">
    <source>
        <dbReference type="Google" id="ProtNLM"/>
    </source>
</evidence>
<dbReference type="InterPro" id="IPR051210">
    <property type="entry name" value="Ub_ligase/GEF_domain"/>
</dbReference>
<sequence length="1224" mass="130759">MPAMASCSGSLGGQRRWVQVALVCLLYLEEAAMVRFKIPNSVCGRPPITYLCDAVPIGFTGAPPPASQEWSAVTYDNGTKRIPSQHCVPDQFCKYGMVTYAFGRNNYAQLGVGDYVDRKEPTPLSTVYARISKLRCGAQSCILQWEGPNTLYSWGRDDHGQLGQGAHYNDTLPNEVQPISIVELAMGFQHTVLTTPPSAVDFFEYDGFAGAQNDFVFYGQASQPIAPATDCPRCVPWEGTPVPAGVKQTYSGRQCYSPSWAAANGIKLVNTWCWIGQFAAQPCSSALKAPIGINWWISPCSDLALFSITPNPPLRLTSGAIWRKQKVNVYDAWQCGFFFSISKNDPTGGGNGIVFAIQNHGIQEQERPLGGSGSDLGIARSTKTSLSDGIPNSFGIEISTAPGKGGINVRGCYGAPYTTITAGSQQNCFLVQSEWKPRSTCNVYRPETCCSDAQLQTVNSCFMEDVKDGAMHQLLIVYRPFVIEIFLDDTRSPKIRHDLDLRSHISSYVCSAGPKQGAACKCDGGAVCGGAVDTVTCLAYSCVKDGKAWIGFTSSTGDAYSVHEVLSWNFQNFGQSGGVDTFGFNLYSQLGLGDAVNKDLPNLITSLDGVVILDFDAGAYHSIAVTTSGDVYTWGANNLGQLGQGDLSIRTTPTRVRFLQSAVTSAQNGDPCICGKIDPNCAALPAVLPCTFKPVKVSAGAYHSLVVVQRDAGAHEVWGWGDNSFGQLGCLVISGDVKCPWTLQGPGTRGNWPQAAVLNDPCSGSNVRCMSIPRKLSMFDPLGDSGMVFSPLDLVSGSFHNVLITASCASCPMPSLCSTLKLSRADCDCDGGARSRNTMLGASADILSTTPCIARDGEIYTWGSNVRGQLGTNCSGGENVNSPSQRMCPDSPLPIRLNSDRPIPLLPYMPSVFPFLGSTMVSKPTQVTAREDHNLLIMSDGTLLVWGSNYYGELGKGDHIFSDAPTKVPYFEAAELPAPNVSPLDGLGDSIKTLPPKDNKAMRPVSLVAAGLHHSVVATECVGAGFTYDGLCNCRRGWKGPDCNIRCNGGTASPCSNRGTFDKSNRVGDRATCKSYLDSLARQGLWNNNGTCVGLKTSETSTKSGCPGTLVANDCPQACQFCDAELYDCENDGTCTCTNGYTGPDCGMQCIPKEPQYNFQTLGGQALCQCKSCYTGQYCNVDICNVSGTSIATTPAGSQTSAAQREMTGCAALLALLVMLWSLR</sequence>
<dbReference type="InterPro" id="IPR009091">
    <property type="entry name" value="RCC1/BLIP-II"/>
</dbReference>
<gene>
    <name evidence="4" type="ORF">GTHE00462_LOCUS14311</name>
</gene>
<keyword evidence="1" id="KW-0677">Repeat</keyword>
<dbReference type="AlphaFoldDB" id="A0A7S4KK99"/>
<dbReference type="InterPro" id="IPR013320">
    <property type="entry name" value="ConA-like_dom_sf"/>
</dbReference>
<dbReference type="SUPFAM" id="SSF50985">
    <property type="entry name" value="RCC1/BLIP-II"/>
    <property type="match status" value="3"/>
</dbReference>
<dbReference type="PANTHER" id="PTHR22870:SF408">
    <property type="entry name" value="OS09G0560450 PROTEIN"/>
    <property type="match status" value="1"/>
</dbReference>
<protein>
    <recommendedName>
        <fullName evidence="5">EGF-like domain-containing protein</fullName>
    </recommendedName>
</protein>
<dbReference type="PRINTS" id="PR00633">
    <property type="entry name" value="RCCNDNSATION"/>
</dbReference>
<dbReference type="SUPFAM" id="SSF49899">
    <property type="entry name" value="Concanavalin A-like lectins/glucanases"/>
    <property type="match status" value="1"/>
</dbReference>
<feature type="repeat" description="RCC1" evidence="2">
    <location>
        <begin position="941"/>
        <end position="1021"/>
    </location>
</feature>
<feature type="repeat" description="RCC1" evidence="2">
    <location>
        <begin position="97"/>
        <end position="147"/>
    </location>
</feature>
<keyword evidence="3" id="KW-0732">Signal</keyword>
<dbReference type="Gene3D" id="2.130.10.30">
    <property type="entry name" value="Regulator of chromosome condensation 1/beta-lactamase-inhibitor protein II"/>
    <property type="match status" value="3"/>
</dbReference>
<reference evidence="4" key="1">
    <citation type="submission" date="2021-01" db="EMBL/GenBank/DDBJ databases">
        <authorList>
            <person name="Corre E."/>
            <person name="Pelletier E."/>
            <person name="Niang G."/>
            <person name="Scheremetjew M."/>
            <person name="Finn R."/>
            <person name="Kale V."/>
            <person name="Holt S."/>
            <person name="Cochrane G."/>
            <person name="Meng A."/>
            <person name="Brown T."/>
            <person name="Cohen L."/>
        </authorList>
    </citation>
    <scope>NUCLEOTIDE SEQUENCE</scope>
    <source>
        <strain evidence="4">CCMP 2712</strain>
    </source>
</reference>
<dbReference type="PROSITE" id="PS50012">
    <property type="entry name" value="RCC1_3"/>
    <property type="match status" value="6"/>
</dbReference>
<dbReference type="Pfam" id="PF00415">
    <property type="entry name" value="RCC1"/>
    <property type="match status" value="3"/>
</dbReference>
<evidence type="ECO:0000313" key="4">
    <source>
        <dbReference type="EMBL" id="CAE2297772.1"/>
    </source>
</evidence>
<accession>A0A7S4KK99</accession>
<feature type="repeat" description="RCC1" evidence="2">
    <location>
        <begin position="149"/>
        <end position="197"/>
    </location>
</feature>
<dbReference type="PANTHER" id="PTHR22870">
    <property type="entry name" value="REGULATOR OF CHROMOSOME CONDENSATION"/>
    <property type="match status" value="1"/>
</dbReference>
<proteinExistence type="predicted"/>
<feature type="repeat" description="RCC1" evidence="2">
    <location>
        <begin position="629"/>
        <end position="710"/>
    </location>
</feature>
<feature type="repeat" description="RCC1" evidence="2">
    <location>
        <begin position="577"/>
        <end position="628"/>
    </location>
</feature>
<organism evidence="4">
    <name type="scientific">Guillardia theta</name>
    <name type="common">Cryptophyte</name>
    <name type="synonym">Cryptomonas phi</name>
    <dbReference type="NCBI Taxonomy" id="55529"/>
    <lineage>
        <taxon>Eukaryota</taxon>
        <taxon>Cryptophyceae</taxon>
        <taxon>Pyrenomonadales</taxon>
        <taxon>Geminigeraceae</taxon>
        <taxon>Guillardia</taxon>
    </lineage>
</organism>
<feature type="signal peptide" evidence="3">
    <location>
        <begin position="1"/>
        <end position="33"/>
    </location>
</feature>
<dbReference type="Pfam" id="PF13540">
    <property type="entry name" value="RCC1_2"/>
    <property type="match status" value="2"/>
</dbReference>
<dbReference type="EMBL" id="HBKN01018152">
    <property type="protein sequence ID" value="CAE2297772.1"/>
    <property type="molecule type" value="Transcribed_RNA"/>
</dbReference>
<evidence type="ECO:0000256" key="1">
    <source>
        <dbReference type="ARBA" id="ARBA00022737"/>
    </source>
</evidence>
<evidence type="ECO:0000256" key="3">
    <source>
        <dbReference type="SAM" id="SignalP"/>
    </source>
</evidence>
<name>A0A7S4KK99_GUITH</name>
<dbReference type="Gene3D" id="2.60.120.200">
    <property type="match status" value="2"/>
</dbReference>
<evidence type="ECO:0000256" key="2">
    <source>
        <dbReference type="PROSITE-ProRule" id="PRU00235"/>
    </source>
</evidence>
<feature type="repeat" description="RCC1" evidence="2">
    <location>
        <begin position="857"/>
        <end position="940"/>
    </location>
</feature>
<dbReference type="InterPro" id="IPR000408">
    <property type="entry name" value="Reg_chr_condens"/>
</dbReference>